<keyword evidence="2" id="KW-1185">Reference proteome</keyword>
<keyword evidence="1" id="KW-0326">Glycosidase</keyword>
<proteinExistence type="predicted"/>
<dbReference type="CDD" id="cd15482">
    <property type="entry name" value="Sialidase_non-viral"/>
    <property type="match status" value="2"/>
</dbReference>
<protein>
    <submittedName>
        <fullName evidence="1">Xyloglucanase Xgh74A</fullName>
        <ecNumber evidence="1">3.2.1.-</ecNumber>
    </submittedName>
</protein>
<dbReference type="RefSeq" id="WP_096349504.1">
    <property type="nucleotide sequence ID" value="NZ_AP017313.1"/>
</dbReference>
<dbReference type="PANTHER" id="PTHR43739">
    <property type="entry name" value="XYLOGLUCANASE (EUROFUNG)"/>
    <property type="match status" value="1"/>
</dbReference>
<dbReference type="InterPro" id="IPR036278">
    <property type="entry name" value="Sialidase_sf"/>
</dbReference>
<dbReference type="EC" id="3.2.1.-" evidence="1"/>
<dbReference type="KEGG" id="mgot:MgSA37_00302"/>
<keyword evidence="1" id="KW-0378">Hydrolase</keyword>
<dbReference type="GO" id="GO:0010411">
    <property type="term" value="P:xyloglucan metabolic process"/>
    <property type="evidence" value="ECO:0007669"/>
    <property type="project" value="TreeGrafter"/>
</dbReference>
<dbReference type="AlphaFoldDB" id="A0A110B053"/>
<dbReference type="InterPro" id="IPR031778">
    <property type="entry name" value="Sortilin_N"/>
</dbReference>
<dbReference type="EMBL" id="AP017313">
    <property type="protein sequence ID" value="BAU52152.1"/>
    <property type="molecule type" value="Genomic_DNA"/>
</dbReference>
<dbReference type="SUPFAM" id="SSF110296">
    <property type="entry name" value="Oligoxyloglucan reducing end-specific cellobiohydrolase"/>
    <property type="match status" value="1"/>
</dbReference>
<dbReference type="SUPFAM" id="SSF50939">
    <property type="entry name" value="Sialidases"/>
    <property type="match status" value="1"/>
</dbReference>
<gene>
    <name evidence="1" type="primary">xghA</name>
    <name evidence="1" type="ORF">MgSA37_00302</name>
</gene>
<evidence type="ECO:0000313" key="1">
    <source>
        <dbReference type="EMBL" id="BAU52152.1"/>
    </source>
</evidence>
<organism evidence="1 2">
    <name type="scientific">Mucilaginibacter gotjawali</name>
    <dbReference type="NCBI Taxonomy" id="1550579"/>
    <lineage>
        <taxon>Bacteria</taxon>
        <taxon>Pseudomonadati</taxon>
        <taxon>Bacteroidota</taxon>
        <taxon>Sphingobacteriia</taxon>
        <taxon>Sphingobacteriales</taxon>
        <taxon>Sphingobacteriaceae</taxon>
        <taxon>Mucilaginibacter</taxon>
    </lineage>
</organism>
<dbReference type="Gene3D" id="2.130.10.10">
    <property type="entry name" value="YVTN repeat-like/Quinoprotein amine dehydrogenase"/>
    <property type="match status" value="4"/>
</dbReference>
<dbReference type="PANTHER" id="PTHR43739:SF5">
    <property type="entry name" value="EXO-ALPHA-SIALIDASE"/>
    <property type="match status" value="1"/>
</dbReference>
<dbReference type="InterPro" id="IPR052025">
    <property type="entry name" value="Xyloglucanase_GH74"/>
</dbReference>
<sequence length="1036" mass="113898">MRSPYPSPKFASVIVLLFFSLTVNAQKIDPSAYNMLQWRMIGPHRGGRTVGATGVVQQPNVFYIGVNNGGVWKTIDYGRTWQPVFDEQPTGSIGDVAVAPSNPNVVYAGSGEGIQRPDLSVGDGVYKSTDAGKTWINTGLKDAQQIGGLAVDPKDENKVFVAALGHPYGPNTERGVYRSTNGGKSWERVLYKDENTGAIQVTIDPTNSNIIYADLWAGRQGPWENGEWEGTESGLFKSTDGGTTWVKLTKGLPSAADGLGRIGFCIAASNPKRMYACVDATKGGGLYRSDDGGESWKEQSTDERLWERGDDFAECKVDPQNADVVYIANVVTWKSTDGGKTWLAIRGAPGGDDYHRLWINPEHPEIILLVSDQGAEITVNGGQSWSSWYNQPTAQFYHVSADNAFPYNVYGGQQESGSVGIASRGNDGQITFREWHPVGAEEYGYVAADPLNPDIIYGGKLTKYDKRTGQVQNISPQIGRRGNYRFLRTAPVIFSTVDPKSLFYAGNVLFKTINGGNSWAVLSPDLTRSSWEIPKSVGIYNSDKLKTMPRRGVIYTVAPSHKNINTIWIGTDDGLIQLTNDGGKTWKNITPEEITSWNKVSLIDAGHFDDLTAYAAINKIKLDDMNPYIYKTHDGGKTWKKIVNGLPRDPVNAVREDPDCKGLLFAGTERAVYVSFNDGELWQPLKLNMPATSIRDLVIKDNDLVVGTHGRSFWIMDDIAALRNLAKLKNARETALYETGFAWRVRWNMNSDTPLPQEEPAGQNPPDGAIIDYYLNDDAKGVVSMEILDATGNVVRTYKSNDAPYEVPPVNIPLYWIRPQQILSAAKGAHRFIWDMHMQPLNLPPDYAIAAIYGQTAPNPTSPWVMPGVYTVKLTVDGKTYTRPLTIKMDPRVKTPGIELKKQYDLSDKCYVEYKQATAAMDKLQSLQIQAEKILPNATGALAASLKSMAADASKLEKGEQASKQDGFASVKGKLFGLMNLMQQSDMPVTTQVSGAVTDADASFKRLKLQFSSLTGDKLNLLNEQLMKAALGKIVL</sequence>
<dbReference type="InterPro" id="IPR015943">
    <property type="entry name" value="WD40/YVTN_repeat-like_dom_sf"/>
</dbReference>
<accession>A0A110B053</accession>
<dbReference type="Pfam" id="PF15902">
    <property type="entry name" value="Sortilin-Vps10"/>
    <property type="match status" value="1"/>
</dbReference>
<evidence type="ECO:0000313" key="2">
    <source>
        <dbReference type="Proteomes" id="UP000218263"/>
    </source>
</evidence>
<dbReference type="OrthoDB" id="9757809at2"/>
<reference evidence="1 2" key="1">
    <citation type="submission" date="2015-12" db="EMBL/GenBank/DDBJ databases">
        <title>Genome sequence of Mucilaginibacter gotjawali.</title>
        <authorList>
            <person name="Lee J.S."/>
            <person name="Lee K.C."/>
            <person name="Kim K.K."/>
            <person name="Lee B.W."/>
        </authorList>
    </citation>
    <scope>NUCLEOTIDE SEQUENCE [LARGE SCALE GENOMIC DNA]</scope>
    <source>
        <strain evidence="1 2">SA3-7</strain>
    </source>
</reference>
<dbReference type="Proteomes" id="UP000218263">
    <property type="component" value="Chromosome"/>
</dbReference>
<name>A0A110B053_9SPHI</name>
<dbReference type="GO" id="GO:0016798">
    <property type="term" value="F:hydrolase activity, acting on glycosyl bonds"/>
    <property type="evidence" value="ECO:0007669"/>
    <property type="project" value="UniProtKB-KW"/>
</dbReference>